<dbReference type="SUPFAM" id="SSF52540">
    <property type="entry name" value="P-loop containing nucleoside triphosphate hydrolases"/>
    <property type="match status" value="1"/>
</dbReference>
<evidence type="ECO:0000256" key="1">
    <source>
        <dbReference type="ARBA" id="ARBA00022679"/>
    </source>
</evidence>
<dbReference type="EMBL" id="FOYW01000001">
    <property type="protein sequence ID" value="SFR48976.1"/>
    <property type="molecule type" value="Genomic_DNA"/>
</dbReference>
<dbReference type="AlphaFoldDB" id="A0A1I6H3D4"/>
<proteinExistence type="predicted"/>
<accession>A0A1I6H3D4</accession>
<keyword evidence="2" id="KW-0325">Glycoprotein</keyword>
<keyword evidence="5" id="KW-1185">Reference proteome</keyword>
<dbReference type="InterPro" id="IPR027417">
    <property type="entry name" value="P-loop_NTPase"/>
</dbReference>
<name>A0A1I6H3D4_9GAMM</name>
<gene>
    <name evidence="4" type="ORF">SAMN05216203_0831</name>
</gene>
<protein>
    <submittedName>
        <fullName evidence="4">Sulfotransferase domain-containing protein</fullName>
    </submittedName>
</protein>
<reference evidence="4 5" key="1">
    <citation type="submission" date="2016-10" db="EMBL/GenBank/DDBJ databases">
        <authorList>
            <person name="de Groot N.N."/>
        </authorList>
    </citation>
    <scope>NUCLEOTIDE SEQUENCE [LARGE SCALE GENOMIC DNA]</scope>
    <source>
        <strain evidence="4 5">CGMCC 1.9167</strain>
    </source>
</reference>
<dbReference type="PANTHER" id="PTHR10605">
    <property type="entry name" value="HEPARAN SULFATE SULFOTRANSFERASE"/>
    <property type="match status" value="1"/>
</dbReference>
<dbReference type="Pfam" id="PF00685">
    <property type="entry name" value="Sulfotransfer_1"/>
    <property type="match status" value="1"/>
</dbReference>
<dbReference type="GO" id="GO:0008146">
    <property type="term" value="F:sulfotransferase activity"/>
    <property type="evidence" value="ECO:0007669"/>
    <property type="project" value="InterPro"/>
</dbReference>
<dbReference type="OrthoDB" id="9075305at2"/>
<evidence type="ECO:0000256" key="2">
    <source>
        <dbReference type="ARBA" id="ARBA00023180"/>
    </source>
</evidence>
<dbReference type="STRING" id="650891.SAMN05216203_0831"/>
<dbReference type="PANTHER" id="PTHR10605:SF56">
    <property type="entry name" value="BIFUNCTIONAL HEPARAN SULFATE N-DEACETYLASE_N-SULFOTRANSFERASE"/>
    <property type="match status" value="1"/>
</dbReference>
<dbReference type="Proteomes" id="UP000198644">
    <property type="component" value="Unassembled WGS sequence"/>
</dbReference>
<dbReference type="RefSeq" id="WP_092009139.1">
    <property type="nucleotide sequence ID" value="NZ_FOYW01000001.1"/>
</dbReference>
<evidence type="ECO:0000313" key="5">
    <source>
        <dbReference type="Proteomes" id="UP000198644"/>
    </source>
</evidence>
<evidence type="ECO:0000259" key="3">
    <source>
        <dbReference type="Pfam" id="PF00685"/>
    </source>
</evidence>
<dbReference type="Gene3D" id="3.40.50.300">
    <property type="entry name" value="P-loop containing nucleotide triphosphate hydrolases"/>
    <property type="match status" value="1"/>
</dbReference>
<sequence length="292" mass="34008">MPEKIPQDGYLMIIGAMKCGTSSLYDYLQGHPQICPAITKEPEYFSSNQRHGLSLSDYSQLWEFDPGIHRFAMEASTGYSKFPEENGVPQRIHGHGIRPRFVYMVRNPFDRIVSHYNYMLRDVEFRARIVDDHLINTSNYYLQLSQYRHLFPARDFLIVDFEELTSAPALVVRRVCDFLGIDETYRPPTFEVRNQTRVQSLLERALKRSSLGRLSRHVPPTLRQRIQKLLASMSPRRPRLLSPSERAHVLEQLQPDMQKFEQEYGFDIRRWGFESAISNDARAEGRGATVQP</sequence>
<evidence type="ECO:0000313" key="4">
    <source>
        <dbReference type="EMBL" id="SFR48976.1"/>
    </source>
</evidence>
<organism evidence="4 5">
    <name type="scientific">Marinobacter daqiaonensis</name>
    <dbReference type="NCBI Taxonomy" id="650891"/>
    <lineage>
        <taxon>Bacteria</taxon>
        <taxon>Pseudomonadati</taxon>
        <taxon>Pseudomonadota</taxon>
        <taxon>Gammaproteobacteria</taxon>
        <taxon>Pseudomonadales</taxon>
        <taxon>Marinobacteraceae</taxon>
        <taxon>Marinobacter</taxon>
    </lineage>
</organism>
<feature type="domain" description="Sulfotransferase" evidence="3">
    <location>
        <begin position="11"/>
        <end position="184"/>
    </location>
</feature>
<keyword evidence="1 4" id="KW-0808">Transferase</keyword>
<dbReference type="InterPro" id="IPR000863">
    <property type="entry name" value="Sulfotransferase_dom"/>
</dbReference>
<dbReference type="InterPro" id="IPR037359">
    <property type="entry name" value="NST/OST"/>
</dbReference>